<evidence type="ECO:0000313" key="8">
    <source>
        <dbReference type="EMBL" id="QBK05397.1"/>
    </source>
</evidence>
<dbReference type="SMART" id="SM00304">
    <property type="entry name" value="HAMP"/>
    <property type="match status" value="1"/>
</dbReference>
<name>A0A4P6UMU3_9BURK</name>
<dbReference type="GO" id="GO:0005886">
    <property type="term" value="C:plasma membrane"/>
    <property type="evidence" value="ECO:0007669"/>
    <property type="project" value="TreeGrafter"/>
</dbReference>
<keyword evidence="5" id="KW-1133">Transmembrane helix</keyword>
<dbReference type="PRINTS" id="PR00260">
    <property type="entry name" value="CHEMTRNSDUCR"/>
</dbReference>
<comment type="subcellular location">
    <subcellularLocation>
        <location evidence="1">Membrane</location>
    </subcellularLocation>
</comment>
<dbReference type="InterPro" id="IPR004089">
    <property type="entry name" value="MCPsignal_dom"/>
</dbReference>
<feature type="domain" description="HAMP" evidence="7">
    <location>
        <begin position="206"/>
        <end position="258"/>
    </location>
</feature>
<sequence length="524" mass="55821">MQIRVRLPLTIAVLIISLLGASFLGIYRLNQSLRVFDVQVAGAHQNERLVMGMLVNFKTQVQEWKNVLLRGGDPQLLERHWTSFEKTEQEVAATGALLTKALPTGEARRLVEQFLQEHSKMGEGYRRGLDAYKTAGFLASVGDKSVSGMDRAPARLLDEAAQQIAKDANVLGLAAHDQGRQAVMISLAMMLLVCLGSVVLSIWLTRSLIRPIREAVAHTEEIARGNLGGAIHATGHDELAHLLRSLNTMRVALIDVVKRVRHSSDSVSMASSEIAQGNQDLSARTERQASALQQTAASMEELSSTVRQNADNAQQANQLARDASSVAEQGGEAVGQVVHTMKGINNSSHQISEIIGVIDGIAFQTNILALNAAVEAARAGEQGRGFAVVAGEVRALAQRSADAAKQIKALIGESVQRVQQGSVQADQAGGTMGEVVSSIRRVTAIMGEISAASSEQSSGVSQIGDAVVQMDQATQQNAALVEQMAAAASSLKMQAQELVQAVAVFRLAGAVLPDRSRSLELIAT</sequence>
<dbReference type="AlphaFoldDB" id="A0A4P6UMU3"/>
<dbReference type="PROSITE" id="PS50885">
    <property type="entry name" value="HAMP"/>
    <property type="match status" value="1"/>
</dbReference>
<dbReference type="GO" id="GO:0006935">
    <property type="term" value="P:chemotaxis"/>
    <property type="evidence" value="ECO:0007669"/>
    <property type="project" value="InterPro"/>
</dbReference>
<evidence type="ECO:0000256" key="4">
    <source>
        <dbReference type="PROSITE-ProRule" id="PRU00284"/>
    </source>
</evidence>
<protein>
    <submittedName>
        <fullName evidence="8">HAMP domain-containing protein</fullName>
    </submittedName>
</protein>
<comment type="similarity">
    <text evidence="3">Belongs to the methyl-accepting chemotaxis (MCP) protein family.</text>
</comment>
<dbReference type="GO" id="GO:0004888">
    <property type="term" value="F:transmembrane signaling receptor activity"/>
    <property type="evidence" value="ECO:0007669"/>
    <property type="project" value="InterPro"/>
</dbReference>
<proteinExistence type="inferred from homology"/>
<evidence type="ECO:0000256" key="3">
    <source>
        <dbReference type="ARBA" id="ARBA00029447"/>
    </source>
</evidence>
<evidence type="ECO:0000259" key="6">
    <source>
        <dbReference type="PROSITE" id="PS50111"/>
    </source>
</evidence>
<dbReference type="InterPro" id="IPR051310">
    <property type="entry name" value="MCP_chemotaxis"/>
</dbReference>
<dbReference type="PROSITE" id="PS50111">
    <property type="entry name" value="CHEMOTAXIS_TRANSDUC_2"/>
    <property type="match status" value="1"/>
</dbReference>
<evidence type="ECO:0000313" key="9">
    <source>
        <dbReference type="Proteomes" id="UP000292939"/>
    </source>
</evidence>
<keyword evidence="5" id="KW-0472">Membrane</keyword>
<dbReference type="CDD" id="cd06225">
    <property type="entry name" value="HAMP"/>
    <property type="match status" value="1"/>
</dbReference>
<feature type="transmembrane region" description="Helical" evidence="5">
    <location>
        <begin position="7"/>
        <end position="27"/>
    </location>
</feature>
<feature type="transmembrane region" description="Helical" evidence="5">
    <location>
        <begin position="183"/>
        <end position="204"/>
    </location>
</feature>
<keyword evidence="2" id="KW-0488">Methylation</keyword>
<dbReference type="RefSeq" id="WP_131280436.1">
    <property type="nucleotide sequence ID" value="NZ_CP031395.1"/>
</dbReference>
<reference evidence="8 9" key="1">
    <citation type="submission" date="2018-07" db="EMBL/GenBank/DDBJ databases">
        <title>Exploring interactions and the metabolic potential of the ultra-small soil bacteria Hylemonella gracilis.</title>
        <authorList>
            <person name="Tyc O."/>
            <person name="Kulkarni P."/>
            <person name="Gawehns F."/>
            <person name="Hundscheid M."/>
            <person name="Zweers H."/>
            <person name="Garbeva P."/>
        </authorList>
    </citation>
    <scope>NUCLEOTIDE SEQUENCE [LARGE SCALE GENOMIC DNA]</scope>
    <source>
        <strain evidence="8 9">NS1</strain>
    </source>
</reference>
<dbReference type="Gene3D" id="1.10.287.950">
    <property type="entry name" value="Methyl-accepting chemotaxis protein"/>
    <property type="match status" value="1"/>
</dbReference>
<dbReference type="InterPro" id="IPR004090">
    <property type="entry name" value="Chemotax_Me-accpt_rcpt"/>
</dbReference>
<dbReference type="KEGG" id="hgr:DW355_12170"/>
<evidence type="ECO:0000256" key="1">
    <source>
        <dbReference type="ARBA" id="ARBA00004370"/>
    </source>
</evidence>
<gene>
    <name evidence="8" type="ORF">DW355_12170</name>
</gene>
<evidence type="ECO:0000256" key="2">
    <source>
        <dbReference type="ARBA" id="ARBA00022481"/>
    </source>
</evidence>
<dbReference type="InterPro" id="IPR003660">
    <property type="entry name" value="HAMP_dom"/>
</dbReference>
<dbReference type="PANTHER" id="PTHR43531">
    <property type="entry name" value="PROTEIN ICFG"/>
    <property type="match status" value="1"/>
</dbReference>
<dbReference type="SMART" id="SM00283">
    <property type="entry name" value="MA"/>
    <property type="match status" value="1"/>
</dbReference>
<evidence type="ECO:0000259" key="7">
    <source>
        <dbReference type="PROSITE" id="PS50885"/>
    </source>
</evidence>
<dbReference type="SUPFAM" id="SSF58104">
    <property type="entry name" value="Methyl-accepting chemotaxis protein (MCP) signaling domain"/>
    <property type="match status" value="1"/>
</dbReference>
<keyword evidence="5" id="KW-0812">Transmembrane</keyword>
<dbReference type="FunFam" id="1.10.287.950:FF:000001">
    <property type="entry name" value="Methyl-accepting chemotaxis sensory transducer"/>
    <property type="match status" value="1"/>
</dbReference>
<dbReference type="Pfam" id="PF00672">
    <property type="entry name" value="HAMP"/>
    <property type="match status" value="1"/>
</dbReference>
<feature type="domain" description="Methyl-accepting transducer" evidence="6">
    <location>
        <begin position="263"/>
        <end position="492"/>
    </location>
</feature>
<dbReference type="GO" id="GO:0007165">
    <property type="term" value="P:signal transduction"/>
    <property type="evidence" value="ECO:0007669"/>
    <property type="project" value="UniProtKB-KW"/>
</dbReference>
<dbReference type="Pfam" id="PF00015">
    <property type="entry name" value="MCPsignal"/>
    <property type="match status" value="1"/>
</dbReference>
<evidence type="ECO:0000256" key="5">
    <source>
        <dbReference type="SAM" id="Phobius"/>
    </source>
</evidence>
<dbReference type="CDD" id="cd11386">
    <property type="entry name" value="MCP_signal"/>
    <property type="match status" value="1"/>
</dbReference>
<keyword evidence="4" id="KW-0807">Transducer</keyword>
<accession>A0A4P6UMU3</accession>
<dbReference type="EMBL" id="CP031395">
    <property type="protein sequence ID" value="QBK05397.1"/>
    <property type="molecule type" value="Genomic_DNA"/>
</dbReference>
<dbReference type="Proteomes" id="UP000292939">
    <property type="component" value="Chromosome"/>
</dbReference>
<dbReference type="OrthoDB" id="1884279at2"/>
<dbReference type="PANTHER" id="PTHR43531:SF14">
    <property type="entry name" value="METHYL-ACCEPTING CHEMOTAXIS PROTEIN I-RELATED"/>
    <property type="match status" value="1"/>
</dbReference>
<organism evidence="8 9">
    <name type="scientific">Hylemonella gracilis</name>
    <dbReference type="NCBI Taxonomy" id="80880"/>
    <lineage>
        <taxon>Bacteria</taxon>
        <taxon>Pseudomonadati</taxon>
        <taxon>Pseudomonadota</taxon>
        <taxon>Betaproteobacteria</taxon>
        <taxon>Burkholderiales</taxon>
        <taxon>Comamonadaceae</taxon>
        <taxon>Hylemonella</taxon>
    </lineage>
</organism>